<evidence type="ECO:0000313" key="2">
    <source>
        <dbReference type="Proteomes" id="UP000887566"/>
    </source>
</evidence>
<feature type="compositionally biased region" description="Basic residues" evidence="1">
    <location>
        <begin position="86"/>
        <end position="109"/>
    </location>
</feature>
<reference evidence="3" key="1">
    <citation type="submission" date="2022-11" db="UniProtKB">
        <authorList>
            <consortium name="WormBaseParasite"/>
        </authorList>
    </citation>
    <scope>IDENTIFICATION</scope>
</reference>
<keyword evidence="2" id="KW-1185">Reference proteome</keyword>
<evidence type="ECO:0000313" key="3">
    <source>
        <dbReference type="WBParaSite" id="PSAMB.scaffold1274size33491.g12139.t1"/>
    </source>
</evidence>
<sequence length="182" mass="20647">MRRSERRRNAVWQGARASRAEHVLAFAQCARYGREGKDARASRSARRHSPPTEGTPSTTEKRAAPAAVDHKGTERARPMTQSAASTHHHHRRRRSAAHKRRKRGARARSRGGGPPPPPLAGPFGGRPLVQRIDRLSHASCRTTIVGPSVQRRDQLLMQMPRRERRSLRNDLRTEPRRYTTRS</sequence>
<feature type="region of interest" description="Disordered" evidence="1">
    <location>
        <begin position="1"/>
        <end position="20"/>
    </location>
</feature>
<dbReference type="WBParaSite" id="PSAMB.scaffold1274size33491.g12139.t1">
    <property type="protein sequence ID" value="PSAMB.scaffold1274size33491.g12139.t1"/>
    <property type="gene ID" value="PSAMB.scaffold1274size33491.g12139"/>
</dbReference>
<feature type="region of interest" description="Disordered" evidence="1">
    <location>
        <begin position="31"/>
        <end position="127"/>
    </location>
</feature>
<name>A0A914UUN3_9BILA</name>
<dbReference type="Proteomes" id="UP000887566">
    <property type="component" value="Unplaced"/>
</dbReference>
<accession>A0A914UUN3</accession>
<evidence type="ECO:0000256" key="1">
    <source>
        <dbReference type="SAM" id="MobiDB-lite"/>
    </source>
</evidence>
<protein>
    <submittedName>
        <fullName evidence="3">Uncharacterized protein</fullName>
    </submittedName>
</protein>
<feature type="compositionally biased region" description="Basic and acidic residues" evidence="1">
    <location>
        <begin position="32"/>
        <end position="41"/>
    </location>
</feature>
<feature type="region of interest" description="Disordered" evidence="1">
    <location>
        <begin position="151"/>
        <end position="182"/>
    </location>
</feature>
<organism evidence="2 3">
    <name type="scientific">Plectus sambesii</name>
    <dbReference type="NCBI Taxonomy" id="2011161"/>
    <lineage>
        <taxon>Eukaryota</taxon>
        <taxon>Metazoa</taxon>
        <taxon>Ecdysozoa</taxon>
        <taxon>Nematoda</taxon>
        <taxon>Chromadorea</taxon>
        <taxon>Plectida</taxon>
        <taxon>Plectina</taxon>
        <taxon>Plectoidea</taxon>
        <taxon>Plectidae</taxon>
        <taxon>Plectus</taxon>
    </lineage>
</organism>
<feature type="compositionally biased region" description="Basic and acidic residues" evidence="1">
    <location>
        <begin position="59"/>
        <end position="77"/>
    </location>
</feature>
<dbReference type="AlphaFoldDB" id="A0A914UUN3"/>
<proteinExistence type="predicted"/>
<feature type="compositionally biased region" description="Basic and acidic residues" evidence="1">
    <location>
        <begin position="166"/>
        <end position="182"/>
    </location>
</feature>